<keyword evidence="2" id="KW-1185">Reference proteome</keyword>
<dbReference type="EMBL" id="JAGDFM010000340">
    <property type="protein sequence ID" value="KAG7379592.1"/>
    <property type="molecule type" value="Genomic_DNA"/>
</dbReference>
<dbReference type="OrthoDB" id="93741at2759"/>
<evidence type="ECO:0000313" key="2">
    <source>
        <dbReference type="Proteomes" id="UP000694044"/>
    </source>
</evidence>
<dbReference type="AlphaFoldDB" id="A0A8T1VEA9"/>
<reference evidence="1" key="1">
    <citation type="submission" date="2021-02" db="EMBL/GenBank/DDBJ databases">
        <authorList>
            <person name="Palmer J.M."/>
        </authorList>
    </citation>
    <scope>NUCLEOTIDE SEQUENCE</scope>
    <source>
        <strain evidence="1">SCRP734</strain>
    </source>
</reference>
<organism evidence="1 2">
    <name type="scientific">Phytophthora pseudosyringae</name>
    <dbReference type="NCBI Taxonomy" id="221518"/>
    <lineage>
        <taxon>Eukaryota</taxon>
        <taxon>Sar</taxon>
        <taxon>Stramenopiles</taxon>
        <taxon>Oomycota</taxon>
        <taxon>Peronosporomycetes</taxon>
        <taxon>Peronosporales</taxon>
        <taxon>Peronosporaceae</taxon>
        <taxon>Phytophthora</taxon>
    </lineage>
</organism>
<protein>
    <submittedName>
        <fullName evidence="1">Uncharacterized protein</fullName>
    </submittedName>
</protein>
<accession>A0A8T1VEA9</accession>
<evidence type="ECO:0000313" key="1">
    <source>
        <dbReference type="EMBL" id="KAG7379592.1"/>
    </source>
</evidence>
<dbReference type="Proteomes" id="UP000694044">
    <property type="component" value="Unassembled WGS sequence"/>
</dbReference>
<name>A0A8T1VEA9_9STRA</name>
<comment type="caution">
    <text evidence="1">The sequence shown here is derived from an EMBL/GenBank/DDBJ whole genome shotgun (WGS) entry which is preliminary data.</text>
</comment>
<sequence>MVRRVEAYIQYYDDQVTEEYRWEILYIVFKVQEAVALLAAVQRVDYDAYGFLLSNQCGIDLGVDGEQLHDAPLAAQFVLDVDAQGRQIDGAVAYDLVQFCGTNQREHPSDKYVQDLRKIAALDGTLQPDKPGVDIEIPVRLDCNMISASRAYGIANILMDVANTEKEIDAQWSAYAESAEKEAVASGTLQCKFSLEPMSADLRHISVTPEVTEAIERLMVGNVWFSHIALAMSMHRPSTDSELVARRAFGQLVRSFFDSTRRSEEQAHIDYNIEL</sequence>
<proteinExistence type="predicted"/>
<gene>
    <name evidence="1" type="ORF">PHYPSEUDO_008437</name>
</gene>